<dbReference type="Gene3D" id="3.30.2350.10">
    <property type="entry name" value="Pseudouridine synthase"/>
    <property type="match status" value="1"/>
</dbReference>
<dbReference type="InterPro" id="IPR006145">
    <property type="entry name" value="PsdUridine_synth_RsuA/RluA"/>
</dbReference>
<dbReference type="CDD" id="cd02869">
    <property type="entry name" value="PseudoU_synth_RluA_like"/>
    <property type="match status" value="1"/>
</dbReference>
<dbReference type="InterPro" id="IPR050188">
    <property type="entry name" value="RluA_PseudoU_synthase"/>
</dbReference>
<dbReference type="PANTHER" id="PTHR21600">
    <property type="entry name" value="MITOCHONDRIAL RNA PSEUDOURIDINE SYNTHASE"/>
    <property type="match status" value="1"/>
</dbReference>
<evidence type="ECO:0000256" key="1">
    <source>
        <dbReference type="ARBA" id="ARBA00010876"/>
    </source>
</evidence>
<reference evidence="3" key="2">
    <citation type="submission" date="2023-01" db="EMBL/GenBank/DDBJ databases">
        <title>Draft genome sequence of Methylophaga thalassica strain NBRC 102424.</title>
        <authorList>
            <person name="Sun Q."/>
            <person name="Mori K."/>
        </authorList>
    </citation>
    <scope>NUCLEOTIDE SEQUENCE</scope>
    <source>
        <strain evidence="3">NBRC 102424</strain>
    </source>
</reference>
<dbReference type="Proteomes" id="UP001161423">
    <property type="component" value="Unassembled WGS sequence"/>
</dbReference>
<evidence type="ECO:0000313" key="4">
    <source>
        <dbReference type="Proteomes" id="UP001161423"/>
    </source>
</evidence>
<organism evidence="3 4">
    <name type="scientific">Methylophaga thalassica</name>
    <dbReference type="NCBI Taxonomy" id="40223"/>
    <lineage>
        <taxon>Bacteria</taxon>
        <taxon>Pseudomonadati</taxon>
        <taxon>Pseudomonadota</taxon>
        <taxon>Gammaproteobacteria</taxon>
        <taxon>Thiotrichales</taxon>
        <taxon>Piscirickettsiaceae</taxon>
        <taxon>Methylophaga</taxon>
    </lineage>
</organism>
<evidence type="ECO:0000313" key="3">
    <source>
        <dbReference type="EMBL" id="GLP99524.1"/>
    </source>
</evidence>
<dbReference type="InterPro" id="IPR020103">
    <property type="entry name" value="PsdUridine_synth_cat_dom_sf"/>
</dbReference>
<dbReference type="Pfam" id="PF00849">
    <property type="entry name" value="PseudoU_synth_2"/>
    <property type="match status" value="1"/>
</dbReference>
<proteinExistence type="inferred from homology"/>
<feature type="domain" description="Pseudouridine synthase RsuA/RluA-like" evidence="2">
    <location>
        <begin position="93"/>
        <end position="234"/>
    </location>
</feature>
<dbReference type="RefSeq" id="WP_284722877.1">
    <property type="nucleotide sequence ID" value="NZ_BSND01000004.1"/>
</dbReference>
<comment type="caution">
    <text evidence="3">The sequence shown here is derived from an EMBL/GenBank/DDBJ whole genome shotgun (WGS) entry which is preliminary data.</text>
</comment>
<gene>
    <name evidence="3" type="ORF">GCM10007891_13780</name>
</gene>
<comment type="similarity">
    <text evidence="1">Belongs to the pseudouridine synthase RluA family.</text>
</comment>
<dbReference type="EMBL" id="BSND01000004">
    <property type="protein sequence ID" value="GLP99524.1"/>
    <property type="molecule type" value="Genomic_DNA"/>
</dbReference>
<sequence>MSYHTDRFEIHLPVEKSGTNAVDLLADACALSKQHLKRIMLKGAVWVSVGKRTQRLRRAKRLLKAGETLHLYYDKVVLEREMTPPELMADFGHYSVWNKPYGVLSQGSKWGDHCTVTRWAEQELKPQRNAFVVHRLDRAANGLIVIAHEKQAAAKLSALFQQRDIDKRYRIWVEGEFSAAATSDKPITVDLPIDGRHARSHFVFMQYDPVKEQSLLDVSIETGRKHQIRRHAASLGFPVIGDRLYGQRKTTENLQLSAYYLAFICPFTGQPRKFDLLAG</sequence>
<reference evidence="3" key="1">
    <citation type="journal article" date="2014" name="Int. J. Syst. Evol. Microbiol.">
        <title>Complete genome of a new Firmicutes species belonging to the dominant human colonic microbiota ('Ruminococcus bicirculans') reveals two chromosomes and a selective capacity to utilize plant glucans.</title>
        <authorList>
            <consortium name="NISC Comparative Sequencing Program"/>
            <person name="Wegmann U."/>
            <person name="Louis P."/>
            <person name="Goesmann A."/>
            <person name="Henrissat B."/>
            <person name="Duncan S.H."/>
            <person name="Flint H.J."/>
        </authorList>
    </citation>
    <scope>NUCLEOTIDE SEQUENCE</scope>
    <source>
        <strain evidence="3">NBRC 102424</strain>
    </source>
</reference>
<dbReference type="PANTHER" id="PTHR21600:SF87">
    <property type="entry name" value="RNA PSEUDOURIDYLATE SYNTHASE DOMAIN-CONTAINING PROTEIN 1"/>
    <property type="match status" value="1"/>
</dbReference>
<evidence type="ECO:0000259" key="2">
    <source>
        <dbReference type="Pfam" id="PF00849"/>
    </source>
</evidence>
<dbReference type="SUPFAM" id="SSF55120">
    <property type="entry name" value="Pseudouridine synthase"/>
    <property type="match status" value="1"/>
</dbReference>
<name>A0ABQ5TTN8_9GAMM</name>
<protein>
    <recommendedName>
        <fullName evidence="2">Pseudouridine synthase RsuA/RluA-like domain-containing protein</fullName>
    </recommendedName>
</protein>
<accession>A0ABQ5TTN8</accession>
<keyword evidence="4" id="KW-1185">Reference proteome</keyword>